<dbReference type="EMBL" id="BMMU01000011">
    <property type="protein sequence ID" value="GGJ37444.1"/>
    <property type="molecule type" value="Genomic_DNA"/>
</dbReference>
<reference evidence="9" key="2">
    <citation type="submission" date="2020-09" db="EMBL/GenBank/DDBJ databases">
        <authorList>
            <person name="Sun Q."/>
            <person name="Zhou Y."/>
        </authorList>
    </citation>
    <scope>NUCLEOTIDE SEQUENCE</scope>
    <source>
        <strain evidence="9">CGMCC 4.7272</strain>
    </source>
</reference>
<evidence type="ECO:0000256" key="3">
    <source>
        <dbReference type="ARBA" id="ARBA00022475"/>
    </source>
</evidence>
<name>A0A917KZG4_9ACTN</name>
<dbReference type="AlphaFoldDB" id="A0A917KZG4"/>
<keyword evidence="4 7" id="KW-0812">Transmembrane</keyword>
<dbReference type="Gene3D" id="1.10.3720.10">
    <property type="entry name" value="MetI-like"/>
    <property type="match status" value="1"/>
</dbReference>
<evidence type="ECO:0000313" key="10">
    <source>
        <dbReference type="Proteomes" id="UP000625682"/>
    </source>
</evidence>
<reference evidence="9" key="1">
    <citation type="journal article" date="2014" name="Int. J. Syst. Evol. Microbiol.">
        <title>Complete genome sequence of Corynebacterium casei LMG S-19264T (=DSM 44701T), isolated from a smear-ripened cheese.</title>
        <authorList>
            <consortium name="US DOE Joint Genome Institute (JGI-PGF)"/>
            <person name="Walter F."/>
            <person name="Albersmeier A."/>
            <person name="Kalinowski J."/>
            <person name="Ruckert C."/>
        </authorList>
    </citation>
    <scope>NUCLEOTIDE SEQUENCE</scope>
    <source>
        <strain evidence="9">CGMCC 4.7272</strain>
    </source>
</reference>
<dbReference type="PROSITE" id="PS50928">
    <property type="entry name" value="ABC_TM1"/>
    <property type="match status" value="1"/>
</dbReference>
<protein>
    <submittedName>
        <fullName evidence="9">ABC transporter permease</fullName>
    </submittedName>
</protein>
<keyword evidence="10" id="KW-1185">Reference proteome</keyword>
<feature type="transmembrane region" description="Helical" evidence="7">
    <location>
        <begin position="166"/>
        <end position="187"/>
    </location>
</feature>
<evidence type="ECO:0000313" key="9">
    <source>
        <dbReference type="EMBL" id="GGJ37444.1"/>
    </source>
</evidence>
<feature type="transmembrane region" description="Helical" evidence="7">
    <location>
        <begin position="118"/>
        <end position="140"/>
    </location>
</feature>
<dbReference type="PANTHER" id="PTHR43227">
    <property type="entry name" value="BLL4140 PROTEIN"/>
    <property type="match status" value="1"/>
</dbReference>
<dbReference type="GO" id="GO:0005886">
    <property type="term" value="C:plasma membrane"/>
    <property type="evidence" value="ECO:0007669"/>
    <property type="project" value="UniProtKB-SubCell"/>
</dbReference>
<evidence type="ECO:0000256" key="7">
    <source>
        <dbReference type="RuleBase" id="RU363032"/>
    </source>
</evidence>
<dbReference type="Pfam" id="PF00528">
    <property type="entry name" value="BPD_transp_1"/>
    <property type="match status" value="1"/>
</dbReference>
<evidence type="ECO:0000256" key="1">
    <source>
        <dbReference type="ARBA" id="ARBA00004651"/>
    </source>
</evidence>
<feature type="transmembrane region" description="Helical" evidence="7">
    <location>
        <begin position="219"/>
        <end position="239"/>
    </location>
</feature>
<evidence type="ECO:0000259" key="8">
    <source>
        <dbReference type="PROSITE" id="PS50928"/>
    </source>
</evidence>
<feature type="domain" description="ABC transmembrane type-1" evidence="8">
    <location>
        <begin position="80"/>
        <end position="293"/>
    </location>
</feature>
<sequence length="307" mass="33011">MSIARRRSYGVRSAPYAFLLPAVILFALFFALPIGYALWLSLHKVKVSGLGLGAGARKEVWAGIGNYADALTDSELLDGALRVVGYGAIVIPVMLGLALVFALMLDADKVRLTSFTRLAIFLPYAIPGAVAALLWGFLYLPDVSPFYFVLDKLGMPQPDLLDGGPLYLALSNIAVWGGTGFNMIVIYTSLRSIPAEVYEAATLDGATPLQTALRIKIPMVAPSLVLTFFFSIIATLQVFSEPTTLKPLTNSVSTTWSPLMKVYQDAFGKGDIHSAAAEATIIAIVTLVLSFGFLRAANSRNKQEAAR</sequence>
<evidence type="ECO:0000256" key="4">
    <source>
        <dbReference type="ARBA" id="ARBA00022692"/>
    </source>
</evidence>
<dbReference type="Proteomes" id="UP000625682">
    <property type="component" value="Unassembled WGS sequence"/>
</dbReference>
<comment type="similarity">
    <text evidence="7">Belongs to the binding-protein-dependent transport system permease family.</text>
</comment>
<organism evidence="9 10">
    <name type="scientific">Streptomyces lacrimifluminis</name>
    <dbReference type="NCBI Taxonomy" id="1500077"/>
    <lineage>
        <taxon>Bacteria</taxon>
        <taxon>Bacillati</taxon>
        <taxon>Actinomycetota</taxon>
        <taxon>Actinomycetes</taxon>
        <taxon>Kitasatosporales</taxon>
        <taxon>Streptomycetaceae</taxon>
        <taxon>Streptomyces</taxon>
    </lineage>
</organism>
<dbReference type="InterPro" id="IPR035906">
    <property type="entry name" value="MetI-like_sf"/>
</dbReference>
<evidence type="ECO:0000256" key="5">
    <source>
        <dbReference type="ARBA" id="ARBA00022989"/>
    </source>
</evidence>
<keyword evidence="2 7" id="KW-0813">Transport</keyword>
<dbReference type="SUPFAM" id="SSF161098">
    <property type="entry name" value="MetI-like"/>
    <property type="match status" value="1"/>
</dbReference>
<dbReference type="CDD" id="cd06261">
    <property type="entry name" value="TM_PBP2"/>
    <property type="match status" value="1"/>
</dbReference>
<dbReference type="GO" id="GO:0055085">
    <property type="term" value="P:transmembrane transport"/>
    <property type="evidence" value="ECO:0007669"/>
    <property type="project" value="InterPro"/>
</dbReference>
<dbReference type="InterPro" id="IPR050809">
    <property type="entry name" value="UgpAE/MalFG_permease"/>
</dbReference>
<keyword evidence="6 7" id="KW-0472">Membrane</keyword>
<comment type="subcellular location">
    <subcellularLocation>
        <location evidence="1 7">Cell membrane</location>
        <topology evidence="1 7">Multi-pass membrane protein</topology>
    </subcellularLocation>
</comment>
<dbReference type="PANTHER" id="PTHR43227:SF8">
    <property type="entry name" value="DIACETYLCHITOBIOSE UPTAKE SYSTEM PERMEASE PROTEIN DASB"/>
    <property type="match status" value="1"/>
</dbReference>
<feature type="transmembrane region" description="Helical" evidence="7">
    <location>
        <begin position="272"/>
        <end position="294"/>
    </location>
</feature>
<keyword evidence="5 7" id="KW-1133">Transmembrane helix</keyword>
<evidence type="ECO:0000256" key="2">
    <source>
        <dbReference type="ARBA" id="ARBA00022448"/>
    </source>
</evidence>
<accession>A0A917KZG4</accession>
<feature type="transmembrane region" description="Helical" evidence="7">
    <location>
        <begin position="83"/>
        <end position="106"/>
    </location>
</feature>
<comment type="caution">
    <text evidence="9">The sequence shown here is derived from an EMBL/GenBank/DDBJ whole genome shotgun (WGS) entry which is preliminary data.</text>
</comment>
<keyword evidence="3" id="KW-1003">Cell membrane</keyword>
<evidence type="ECO:0000256" key="6">
    <source>
        <dbReference type="ARBA" id="ARBA00023136"/>
    </source>
</evidence>
<feature type="transmembrane region" description="Helical" evidence="7">
    <location>
        <begin position="16"/>
        <end position="39"/>
    </location>
</feature>
<dbReference type="RefSeq" id="WP_189148520.1">
    <property type="nucleotide sequence ID" value="NZ_BAABER010000010.1"/>
</dbReference>
<dbReference type="InterPro" id="IPR000515">
    <property type="entry name" value="MetI-like"/>
</dbReference>
<proteinExistence type="inferred from homology"/>
<gene>
    <name evidence="9" type="ORF">GCM10012282_37780</name>
</gene>